<dbReference type="InterPro" id="IPR043128">
    <property type="entry name" value="Rev_trsase/Diguanyl_cyclase"/>
</dbReference>
<dbReference type="PANTHER" id="PTHR24559">
    <property type="entry name" value="TRANSPOSON TY3-I GAG-POL POLYPROTEIN"/>
    <property type="match status" value="1"/>
</dbReference>
<dbReference type="InterPro" id="IPR043502">
    <property type="entry name" value="DNA/RNA_pol_sf"/>
</dbReference>
<accession>A0A371ERC1</accession>
<comment type="caution">
    <text evidence="1">The sequence shown here is derived from an EMBL/GenBank/DDBJ whole genome shotgun (WGS) entry which is preliminary data.</text>
</comment>
<feature type="non-terminal residue" evidence="1">
    <location>
        <position position="1"/>
    </location>
</feature>
<name>A0A371ERC1_MUCPR</name>
<dbReference type="AlphaFoldDB" id="A0A371ERC1"/>
<dbReference type="SUPFAM" id="SSF56672">
    <property type="entry name" value="DNA/RNA polymerases"/>
    <property type="match status" value="1"/>
</dbReference>
<sequence length="78" mass="8659">MNGPWPMEEGHLTPKETMFACSKGPYPLPSIDRLVDGASGHSLLSFMDAYSGYNQIHMHLMDEVKTAFILMRVAFAIG</sequence>
<reference evidence="1" key="1">
    <citation type="submission" date="2018-05" db="EMBL/GenBank/DDBJ databases">
        <title>Draft genome of Mucuna pruriens seed.</title>
        <authorList>
            <person name="Nnadi N.E."/>
            <person name="Vos R."/>
            <person name="Hasami M.H."/>
            <person name="Devisetty U.K."/>
            <person name="Aguiy J.C."/>
        </authorList>
    </citation>
    <scope>NUCLEOTIDE SEQUENCE [LARGE SCALE GENOMIC DNA]</scope>
    <source>
        <strain evidence="1">JCA_2017</strain>
    </source>
</reference>
<proteinExistence type="predicted"/>
<protein>
    <recommendedName>
        <fullName evidence="3">Reverse transcriptase domain-containing protein</fullName>
    </recommendedName>
</protein>
<evidence type="ECO:0000313" key="1">
    <source>
        <dbReference type="EMBL" id="RDX68562.1"/>
    </source>
</evidence>
<evidence type="ECO:0008006" key="3">
    <source>
        <dbReference type="Google" id="ProtNLM"/>
    </source>
</evidence>
<dbReference type="InterPro" id="IPR053134">
    <property type="entry name" value="RNA-dir_DNA_polymerase"/>
</dbReference>
<dbReference type="PANTHER" id="PTHR24559:SF444">
    <property type="entry name" value="REVERSE TRANSCRIPTASE DOMAIN-CONTAINING PROTEIN"/>
    <property type="match status" value="1"/>
</dbReference>
<keyword evidence="2" id="KW-1185">Reference proteome</keyword>
<dbReference type="EMBL" id="QJKJ01012473">
    <property type="protein sequence ID" value="RDX68562.1"/>
    <property type="molecule type" value="Genomic_DNA"/>
</dbReference>
<organism evidence="1 2">
    <name type="scientific">Mucuna pruriens</name>
    <name type="common">Velvet bean</name>
    <name type="synonym">Dolichos pruriens</name>
    <dbReference type="NCBI Taxonomy" id="157652"/>
    <lineage>
        <taxon>Eukaryota</taxon>
        <taxon>Viridiplantae</taxon>
        <taxon>Streptophyta</taxon>
        <taxon>Embryophyta</taxon>
        <taxon>Tracheophyta</taxon>
        <taxon>Spermatophyta</taxon>
        <taxon>Magnoliopsida</taxon>
        <taxon>eudicotyledons</taxon>
        <taxon>Gunneridae</taxon>
        <taxon>Pentapetalae</taxon>
        <taxon>rosids</taxon>
        <taxon>fabids</taxon>
        <taxon>Fabales</taxon>
        <taxon>Fabaceae</taxon>
        <taxon>Papilionoideae</taxon>
        <taxon>50 kb inversion clade</taxon>
        <taxon>NPAAA clade</taxon>
        <taxon>indigoferoid/millettioid clade</taxon>
        <taxon>Phaseoleae</taxon>
        <taxon>Mucuna</taxon>
    </lineage>
</organism>
<evidence type="ECO:0000313" key="2">
    <source>
        <dbReference type="Proteomes" id="UP000257109"/>
    </source>
</evidence>
<dbReference type="OrthoDB" id="1423731at2759"/>
<dbReference type="Gene3D" id="3.30.70.270">
    <property type="match status" value="1"/>
</dbReference>
<gene>
    <name evidence="1" type="ORF">CR513_52435</name>
</gene>
<dbReference type="Proteomes" id="UP000257109">
    <property type="component" value="Unassembled WGS sequence"/>
</dbReference>